<reference evidence="3" key="2">
    <citation type="submission" date="2015-01" db="EMBL/GenBank/DDBJ databases">
        <title>Evolutionary Origins and Diversification of the Mycorrhizal Mutualists.</title>
        <authorList>
            <consortium name="DOE Joint Genome Institute"/>
            <consortium name="Mycorrhizal Genomics Consortium"/>
            <person name="Kohler A."/>
            <person name="Kuo A."/>
            <person name="Nagy L.G."/>
            <person name="Floudas D."/>
            <person name="Copeland A."/>
            <person name="Barry K.W."/>
            <person name="Cichocki N."/>
            <person name="Veneault-Fourrey C."/>
            <person name="LaButti K."/>
            <person name="Lindquist E.A."/>
            <person name="Lipzen A."/>
            <person name="Lundell T."/>
            <person name="Morin E."/>
            <person name="Murat C."/>
            <person name="Riley R."/>
            <person name="Ohm R."/>
            <person name="Sun H."/>
            <person name="Tunlid A."/>
            <person name="Henrissat B."/>
            <person name="Grigoriev I.V."/>
            <person name="Hibbett D.S."/>
            <person name="Martin F."/>
        </authorList>
    </citation>
    <scope>NUCLEOTIDE SEQUENCE [LARGE SCALE GENOMIC DNA]</scope>
    <source>
        <strain evidence="3">LaAM-08-1</strain>
    </source>
</reference>
<organism evidence="2 3">
    <name type="scientific">Laccaria amethystina LaAM-08-1</name>
    <dbReference type="NCBI Taxonomy" id="1095629"/>
    <lineage>
        <taxon>Eukaryota</taxon>
        <taxon>Fungi</taxon>
        <taxon>Dikarya</taxon>
        <taxon>Basidiomycota</taxon>
        <taxon>Agaricomycotina</taxon>
        <taxon>Agaricomycetes</taxon>
        <taxon>Agaricomycetidae</taxon>
        <taxon>Agaricales</taxon>
        <taxon>Agaricineae</taxon>
        <taxon>Hydnangiaceae</taxon>
        <taxon>Laccaria</taxon>
    </lineage>
</organism>
<evidence type="ECO:0000256" key="1">
    <source>
        <dbReference type="SAM" id="MobiDB-lite"/>
    </source>
</evidence>
<reference evidence="2 3" key="1">
    <citation type="submission" date="2014-04" db="EMBL/GenBank/DDBJ databases">
        <authorList>
            <consortium name="DOE Joint Genome Institute"/>
            <person name="Kuo A."/>
            <person name="Kohler A."/>
            <person name="Nagy L.G."/>
            <person name="Floudas D."/>
            <person name="Copeland A."/>
            <person name="Barry K.W."/>
            <person name="Cichocki N."/>
            <person name="Veneault-Fourrey C."/>
            <person name="LaButti K."/>
            <person name="Lindquist E.A."/>
            <person name="Lipzen A."/>
            <person name="Lundell T."/>
            <person name="Morin E."/>
            <person name="Murat C."/>
            <person name="Sun H."/>
            <person name="Tunlid A."/>
            <person name="Henrissat B."/>
            <person name="Grigoriev I.V."/>
            <person name="Hibbett D.S."/>
            <person name="Martin F."/>
            <person name="Nordberg H.P."/>
            <person name="Cantor M.N."/>
            <person name="Hua S.X."/>
        </authorList>
    </citation>
    <scope>NUCLEOTIDE SEQUENCE [LARGE SCALE GENOMIC DNA]</scope>
    <source>
        <strain evidence="2 3">LaAM-08-1</strain>
    </source>
</reference>
<sequence length="127" mass="14061">MRSRRESTSRDVLHGRIGLRLLRHRSPGPPPAWRVNRSLSASSLSSGRPFIGSQRKAAKPTCRLPTQLALSTQPACHTTYQQLLVSASKEASGAWGTTTKTDMPRQLGEYRRQGTSAYRSVASQQDR</sequence>
<gene>
    <name evidence="2" type="ORF">K443DRAFT_676742</name>
</gene>
<dbReference type="Proteomes" id="UP000054477">
    <property type="component" value="Unassembled WGS sequence"/>
</dbReference>
<proteinExistence type="predicted"/>
<accession>A0A0C9Y0A5</accession>
<dbReference type="EMBL" id="KN838580">
    <property type="protein sequence ID" value="KIK03407.1"/>
    <property type="molecule type" value="Genomic_DNA"/>
</dbReference>
<feature type="compositionally biased region" description="Polar residues" evidence="1">
    <location>
        <begin position="113"/>
        <end position="127"/>
    </location>
</feature>
<dbReference type="HOGENOM" id="CLU_1970899_0_0_1"/>
<dbReference type="AlphaFoldDB" id="A0A0C9Y0A5"/>
<name>A0A0C9Y0A5_9AGAR</name>
<keyword evidence="3" id="KW-1185">Reference proteome</keyword>
<evidence type="ECO:0000313" key="2">
    <source>
        <dbReference type="EMBL" id="KIK03407.1"/>
    </source>
</evidence>
<evidence type="ECO:0000313" key="3">
    <source>
        <dbReference type="Proteomes" id="UP000054477"/>
    </source>
</evidence>
<protein>
    <submittedName>
        <fullName evidence="2">Uncharacterized protein</fullName>
    </submittedName>
</protein>
<feature type="region of interest" description="Disordered" evidence="1">
    <location>
        <begin position="91"/>
        <end position="127"/>
    </location>
</feature>